<name>A0ACB7TMZ2_HYAAI</name>
<gene>
    <name evidence="1" type="ORF">HPB50_023115</name>
</gene>
<dbReference type="EMBL" id="CM023481">
    <property type="protein sequence ID" value="KAH6948165.1"/>
    <property type="molecule type" value="Genomic_DNA"/>
</dbReference>
<accession>A0ACB7TMZ2</accession>
<reference evidence="1" key="1">
    <citation type="submission" date="2020-05" db="EMBL/GenBank/DDBJ databases">
        <title>Large-scale comparative analyses of tick genomes elucidate their genetic diversity and vector capacities.</title>
        <authorList>
            <person name="Jia N."/>
            <person name="Wang J."/>
            <person name="Shi W."/>
            <person name="Du L."/>
            <person name="Sun Y."/>
            <person name="Zhan W."/>
            <person name="Jiang J."/>
            <person name="Wang Q."/>
            <person name="Zhang B."/>
            <person name="Ji P."/>
            <person name="Sakyi L.B."/>
            <person name="Cui X."/>
            <person name="Yuan T."/>
            <person name="Jiang B."/>
            <person name="Yang W."/>
            <person name="Lam T.T.-Y."/>
            <person name="Chang Q."/>
            <person name="Ding S."/>
            <person name="Wang X."/>
            <person name="Zhu J."/>
            <person name="Ruan X."/>
            <person name="Zhao L."/>
            <person name="Wei J."/>
            <person name="Que T."/>
            <person name="Du C."/>
            <person name="Cheng J."/>
            <person name="Dai P."/>
            <person name="Han X."/>
            <person name="Huang E."/>
            <person name="Gao Y."/>
            <person name="Liu J."/>
            <person name="Shao H."/>
            <person name="Ye R."/>
            <person name="Li L."/>
            <person name="Wei W."/>
            <person name="Wang X."/>
            <person name="Wang C."/>
            <person name="Yang T."/>
            <person name="Huo Q."/>
            <person name="Li W."/>
            <person name="Guo W."/>
            <person name="Chen H."/>
            <person name="Zhou L."/>
            <person name="Ni X."/>
            <person name="Tian J."/>
            <person name="Zhou Y."/>
            <person name="Sheng Y."/>
            <person name="Liu T."/>
            <person name="Pan Y."/>
            <person name="Xia L."/>
            <person name="Li J."/>
            <person name="Zhao F."/>
            <person name="Cao W."/>
        </authorList>
    </citation>
    <scope>NUCLEOTIDE SEQUENCE</scope>
    <source>
        <strain evidence="1">Hyas-2018</strain>
    </source>
</reference>
<organism evidence="1 2">
    <name type="scientific">Hyalomma asiaticum</name>
    <name type="common">Tick</name>
    <dbReference type="NCBI Taxonomy" id="266040"/>
    <lineage>
        <taxon>Eukaryota</taxon>
        <taxon>Metazoa</taxon>
        <taxon>Ecdysozoa</taxon>
        <taxon>Arthropoda</taxon>
        <taxon>Chelicerata</taxon>
        <taxon>Arachnida</taxon>
        <taxon>Acari</taxon>
        <taxon>Parasitiformes</taxon>
        <taxon>Ixodida</taxon>
        <taxon>Ixodoidea</taxon>
        <taxon>Ixodidae</taxon>
        <taxon>Hyalomminae</taxon>
        <taxon>Hyalomma</taxon>
    </lineage>
</organism>
<dbReference type="Proteomes" id="UP000821845">
    <property type="component" value="Chromosome 1"/>
</dbReference>
<proteinExistence type="predicted"/>
<evidence type="ECO:0000313" key="2">
    <source>
        <dbReference type="Proteomes" id="UP000821845"/>
    </source>
</evidence>
<evidence type="ECO:0000313" key="1">
    <source>
        <dbReference type="EMBL" id="KAH6948165.1"/>
    </source>
</evidence>
<sequence>MDEESHRKRNHRPVKFHAAHKFRGRRRKSKPNTQTTKTSSAAAGRSGSDADASDEFAAAFEYVSASQKKIGLFQDEGKSQDDESSLIADMTALNMLVRGAMCPTCRNLGLRVREPADKRKGLASFVELHCPNSECPETILSATYTSRRVAAGGEASVSAAGDGLTARRTYDSGSSRDSYAVNVKAVVAARSVGMGYEQLVRFAAILGLPKPMHHKSFTAISRKVRDAAMDAIGANLARSRELTVKEVGRDDIAVMYDGTWHKRGHKSHNGIGTVVSLDTGLCLDFEVLSNFCLACSRHKVLPDDEEEVWQAFHSPVCERNVECSAHAMEAEAAVRIWQRSQTYDTPLRFSKFLSDGDSKAYTAVVEAKVYGDAAIIEKEDCTNHVAKRLGTALRKLKEPLPRGEKLKDTVIQKLQTYYQVAITSSRGSIKAMHRAIWASYFHCRSTDDANTHEFCPDGPESWCKHKRAKALGEPAPAHTPLLTKAQGKAIFPIYKRLTDEKLLTRCIQGKTQNAAESLNSKIWLLCPKTRFASRHVVEMATAMAVLWFNRGHSSFERVLEELGVLPPHDLVALGTSRDSTRQKKMSQKLTGEARARRRALKKKSLVEESARKSREGQTYGAGAF</sequence>
<comment type="caution">
    <text evidence="1">The sequence shown here is derived from an EMBL/GenBank/DDBJ whole genome shotgun (WGS) entry which is preliminary data.</text>
</comment>
<keyword evidence="2" id="KW-1185">Reference proteome</keyword>
<protein>
    <submittedName>
        <fullName evidence="1">Uncharacterized protein</fullName>
    </submittedName>
</protein>